<dbReference type="EMBL" id="MW592700">
    <property type="protein sequence ID" value="UBQ35341.1"/>
    <property type="molecule type" value="Genomic_DNA"/>
</dbReference>
<keyword evidence="1" id="KW-0934">Plastid</keyword>
<geneLocation type="chloroplast" evidence="1"/>
<keyword evidence="1" id="KW-0150">Chloroplast</keyword>
<reference evidence="1" key="1">
    <citation type="submission" date="2021-02" db="EMBL/GenBank/DDBJ databases">
        <authorList>
            <person name="Liu K."/>
            <person name="Chen N."/>
        </authorList>
    </citation>
    <scope>NUCLEOTIDE SEQUENCE</scope>
    <source>
        <strain evidence="1">CNS00561</strain>
    </source>
</reference>
<name>A0A8K1YHC4_9STRA</name>
<accession>A0A8K1YHC4</accession>
<dbReference type="AlphaFoldDB" id="A0A8K1YHC4"/>
<gene>
    <name evidence="1" type="primary">ycf88</name>
</gene>
<proteinExistence type="predicted"/>
<protein>
    <submittedName>
        <fullName evidence="1">Uncharacterized protein</fullName>
    </submittedName>
</protein>
<organism evidence="1">
    <name type="scientific">Thalassiosira sp</name>
    <dbReference type="NCBI Taxonomy" id="1891026"/>
    <lineage>
        <taxon>Eukaryota</taxon>
        <taxon>Sar</taxon>
        <taxon>Stramenopiles</taxon>
        <taxon>Ochrophyta</taxon>
        <taxon>Bacillariophyta</taxon>
        <taxon>Coscinodiscophyceae</taxon>
        <taxon>Thalassiosirophycidae</taxon>
        <taxon>Thalassiosirales</taxon>
        <taxon>Thalassiosiraceae</taxon>
        <taxon>Thalassiosira</taxon>
    </lineage>
</organism>
<sequence>MGKRKKRKTELTLRFPRNFQCATFNIKSENKLSPLAKFVLQGMQFKHFYYARDDIFYLLNSNPIEQDFLLQALYSISISLQNNLSVDFFDIWISEVHINKVPRKNKFIIKPYQKLESKEYITITLAYVIKKVSVKKKFVY</sequence>
<evidence type="ECO:0000313" key="1">
    <source>
        <dbReference type="EMBL" id="UBQ35341.1"/>
    </source>
</evidence>